<sequence>MPITNTLWNVSNSPSKLQLATLDSEAQLEEMIVKQPSILSEHWLLIGQQVQTSHGGFIDLLAIDAESNLVVIELKKDKTPRDVVAQALDYASWVKNLESNDIAEIYDSSRDRLSHTAENLDTCFKDFFGSPLNEDSLNVTHQIVVVASKLDPSTERIVNYLNDLDVAINVLFFEVFQHGSERLLSRTWLADPVETTINANNAPRGDRGTWNGEFYVSFGEGDSRNWDEAQEYGFVSAGGGAWYSRTLQQLQAGDRIWVNIPQRGFVGVGTVKSPAIAASDFHLRNSLTKGHYHKEFDDSENSEYFVEVDWIKTIPLNEAYRETGFFGNQNTVCKPRTKNWNHTVKKLKQHFSVE</sequence>
<dbReference type="InterPro" id="IPR011856">
    <property type="entry name" value="tRNA_endonuc-like_dom_sf"/>
</dbReference>
<dbReference type="EMBL" id="JBHUJB010000066">
    <property type="protein sequence ID" value="MFD2160046.1"/>
    <property type="molecule type" value="Genomic_DNA"/>
</dbReference>
<organism evidence="2 3">
    <name type="scientific">Rubritalea tangerina</name>
    <dbReference type="NCBI Taxonomy" id="430798"/>
    <lineage>
        <taxon>Bacteria</taxon>
        <taxon>Pseudomonadati</taxon>
        <taxon>Verrucomicrobiota</taxon>
        <taxon>Verrucomicrobiia</taxon>
        <taxon>Verrucomicrobiales</taxon>
        <taxon>Rubritaleaceae</taxon>
        <taxon>Rubritalea</taxon>
    </lineage>
</organism>
<evidence type="ECO:0000259" key="1">
    <source>
        <dbReference type="Pfam" id="PF01939"/>
    </source>
</evidence>
<keyword evidence="2" id="KW-0540">Nuclease</keyword>
<dbReference type="Proteomes" id="UP001597389">
    <property type="component" value="Unassembled WGS sequence"/>
</dbReference>
<name>A0ABW4ZDH2_9BACT</name>
<keyword evidence="2" id="KW-0378">Hydrolase</keyword>
<dbReference type="RefSeq" id="WP_377090060.1">
    <property type="nucleotide sequence ID" value="NZ_JBHSJL010000014.1"/>
</dbReference>
<comment type="caution">
    <text evidence="2">The sequence shown here is derived from an EMBL/GenBank/DDBJ whole genome shotgun (WGS) entry which is preliminary data.</text>
</comment>
<dbReference type="Gene3D" id="3.40.1350.10">
    <property type="match status" value="1"/>
</dbReference>
<evidence type="ECO:0000313" key="2">
    <source>
        <dbReference type="EMBL" id="MFD2160046.1"/>
    </source>
</evidence>
<keyword evidence="2" id="KW-0255">Endonuclease</keyword>
<keyword evidence="3" id="KW-1185">Reference proteome</keyword>
<dbReference type="Pfam" id="PF01939">
    <property type="entry name" value="NucS_C"/>
    <property type="match status" value="1"/>
</dbReference>
<feature type="domain" description="Endonuclease NucS C-terminal" evidence="1">
    <location>
        <begin position="24"/>
        <end position="99"/>
    </location>
</feature>
<protein>
    <submittedName>
        <fullName evidence="2">Endonuclease NucS domain-containing protein</fullName>
    </submittedName>
</protein>
<accession>A0ABW4ZDH2</accession>
<evidence type="ECO:0000313" key="3">
    <source>
        <dbReference type="Proteomes" id="UP001597389"/>
    </source>
</evidence>
<reference evidence="3" key="1">
    <citation type="journal article" date="2019" name="Int. J. Syst. Evol. Microbiol.">
        <title>The Global Catalogue of Microorganisms (GCM) 10K type strain sequencing project: providing services to taxonomists for standard genome sequencing and annotation.</title>
        <authorList>
            <consortium name="The Broad Institute Genomics Platform"/>
            <consortium name="The Broad Institute Genome Sequencing Center for Infectious Disease"/>
            <person name="Wu L."/>
            <person name="Ma J."/>
        </authorList>
    </citation>
    <scope>NUCLEOTIDE SEQUENCE [LARGE SCALE GENOMIC DNA]</scope>
    <source>
        <strain evidence="3">CCUG 57942</strain>
    </source>
</reference>
<gene>
    <name evidence="2" type="ORF">ACFSW8_14150</name>
</gene>
<dbReference type="InterPro" id="IPR048301">
    <property type="entry name" value="NucS_C"/>
</dbReference>
<proteinExistence type="predicted"/>
<dbReference type="GO" id="GO:0004519">
    <property type="term" value="F:endonuclease activity"/>
    <property type="evidence" value="ECO:0007669"/>
    <property type="project" value="UniProtKB-KW"/>
</dbReference>